<evidence type="ECO:0000313" key="2">
    <source>
        <dbReference type="Proteomes" id="UP001054945"/>
    </source>
</evidence>
<name>A0AAV4PKG2_CAEEX</name>
<sequence length="92" mass="9895">MDLESATSFSAEICCSHVCVVPTIGSTFCVTVADQGSIYLATAAILAPMSGSQPHPGDLNREFLRKLGLKARSKRSRLPEKTVYCFAMVALK</sequence>
<dbReference type="AlphaFoldDB" id="A0AAV4PKG2"/>
<dbReference type="EMBL" id="BPLR01004787">
    <property type="protein sequence ID" value="GIX97480.1"/>
    <property type="molecule type" value="Genomic_DNA"/>
</dbReference>
<protein>
    <submittedName>
        <fullName evidence="1">Uncharacterized protein</fullName>
    </submittedName>
</protein>
<organism evidence="1 2">
    <name type="scientific">Caerostris extrusa</name>
    <name type="common">Bark spider</name>
    <name type="synonym">Caerostris bankana</name>
    <dbReference type="NCBI Taxonomy" id="172846"/>
    <lineage>
        <taxon>Eukaryota</taxon>
        <taxon>Metazoa</taxon>
        <taxon>Ecdysozoa</taxon>
        <taxon>Arthropoda</taxon>
        <taxon>Chelicerata</taxon>
        <taxon>Arachnida</taxon>
        <taxon>Araneae</taxon>
        <taxon>Araneomorphae</taxon>
        <taxon>Entelegynae</taxon>
        <taxon>Araneoidea</taxon>
        <taxon>Araneidae</taxon>
        <taxon>Caerostris</taxon>
    </lineage>
</organism>
<reference evidence="1 2" key="1">
    <citation type="submission" date="2021-06" db="EMBL/GenBank/DDBJ databases">
        <title>Caerostris extrusa draft genome.</title>
        <authorList>
            <person name="Kono N."/>
            <person name="Arakawa K."/>
        </authorList>
    </citation>
    <scope>NUCLEOTIDE SEQUENCE [LARGE SCALE GENOMIC DNA]</scope>
</reference>
<dbReference type="Proteomes" id="UP001054945">
    <property type="component" value="Unassembled WGS sequence"/>
</dbReference>
<gene>
    <name evidence="1" type="ORF">CEXT_4101</name>
</gene>
<accession>A0AAV4PKG2</accession>
<keyword evidence="2" id="KW-1185">Reference proteome</keyword>
<proteinExistence type="predicted"/>
<comment type="caution">
    <text evidence="1">The sequence shown here is derived from an EMBL/GenBank/DDBJ whole genome shotgun (WGS) entry which is preliminary data.</text>
</comment>
<evidence type="ECO:0000313" key="1">
    <source>
        <dbReference type="EMBL" id="GIX97480.1"/>
    </source>
</evidence>